<name>A0ACD1IFS3_9EURO</name>
<reference evidence="1" key="1">
    <citation type="submission" date="2018-02" db="EMBL/GenBank/DDBJ databases">
        <title>The genomes of Aspergillus section Nigri reveals drivers in fungal speciation.</title>
        <authorList>
            <consortium name="DOE Joint Genome Institute"/>
            <person name="Vesth T.C."/>
            <person name="Nybo J."/>
            <person name="Theobald S."/>
            <person name="Brandl J."/>
            <person name="Frisvad J.C."/>
            <person name="Nielsen K.F."/>
            <person name="Lyhne E.K."/>
            <person name="Kogle M.E."/>
            <person name="Kuo A."/>
            <person name="Riley R."/>
            <person name="Clum A."/>
            <person name="Nolan M."/>
            <person name="Lipzen A."/>
            <person name="Salamov A."/>
            <person name="Henrissat B."/>
            <person name="Wiebenga A."/>
            <person name="De vries R.P."/>
            <person name="Grigoriev I.V."/>
            <person name="Mortensen U.H."/>
            <person name="Andersen M.R."/>
            <person name="Baker S.E."/>
        </authorList>
    </citation>
    <scope>NUCLEOTIDE SEQUENCE</scope>
    <source>
        <strain evidence="1">CBS 115574</strain>
    </source>
</reference>
<keyword evidence="2" id="KW-1185">Reference proteome</keyword>
<organism evidence="1 2">
    <name type="scientific">Aspergillus costaricaensis CBS 115574</name>
    <dbReference type="NCBI Taxonomy" id="1448317"/>
    <lineage>
        <taxon>Eukaryota</taxon>
        <taxon>Fungi</taxon>
        <taxon>Dikarya</taxon>
        <taxon>Ascomycota</taxon>
        <taxon>Pezizomycotina</taxon>
        <taxon>Eurotiomycetes</taxon>
        <taxon>Eurotiomycetidae</taxon>
        <taxon>Eurotiales</taxon>
        <taxon>Aspergillaceae</taxon>
        <taxon>Aspergillus</taxon>
        <taxon>Aspergillus subgen. Circumdati</taxon>
    </lineage>
</organism>
<dbReference type="EMBL" id="KZ824548">
    <property type="protein sequence ID" value="RAK89164.1"/>
    <property type="molecule type" value="Genomic_DNA"/>
</dbReference>
<accession>A0ACD1IFS3</accession>
<evidence type="ECO:0000313" key="1">
    <source>
        <dbReference type="EMBL" id="RAK89164.1"/>
    </source>
</evidence>
<proteinExistence type="predicted"/>
<dbReference type="Proteomes" id="UP000249748">
    <property type="component" value="Unassembled WGS sequence"/>
</dbReference>
<sequence length="60" mass="6845">MEYVHWPSGRHKGTLIWSGKLNLFWSIYRVSGLCSVFGVQVLPPGNVELGKLIQMFEKPL</sequence>
<protein>
    <submittedName>
        <fullName evidence="1">Uncharacterized protein</fullName>
    </submittedName>
</protein>
<gene>
    <name evidence="1" type="ORF">BO79DRAFT_254560</name>
</gene>
<evidence type="ECO:0000313" key="2">
    <source>
        <dbReference type="Proteomes" id="UP000249748"/>
    </source>
</evidence>